<dbReference type="OMA" id="ITARIDH"/>
<evidence type="ECO:0000256" key="2">
    <source>
        <dbReference type="ARBA" id="ARBA00023145"/>
    </source>
</evidence>
<dbReference type="InterPro" id="IPR025660">
    <property type="entry name" value="Pept_his_AS"/>
</dbReference>
<evidence type="ECO:0000256" key="3">
    <source>
        <dbReference type="ARBA" id="ARBA00023157"/>
    </source>
</evidence>
<comment type="similarity">
    <text evidence="1">Belongs to the peptidase C1 family.</text>
</comment>
<dbReference type="Pfam" id="PF00112">
    <property type="entry name" value="Peptidase_C1"/>
    <property type="match status" value="1"/>
</dbReference>
<name>X6N0U6_RETFI</name>
<evidence type="ECO:0000256" key="1">
    <source>
        <dbReference type="ARBA" id="ARBA00008455"/>
    </source>
</evidence>
<dbReference type="Proteomes" id="UP000023152">
    <property type="component" value="Unassembled WGS sequence"/>
</dbReference>
<dbReference type="GO" id="GO:0006508">
    <property type="term" value="P:proteolysis"/>
    <property type="evidence" value="ECO:0007669"/>
    <property type="project" value="InterPro"/>
</dbReference>
<evidence type="ECO:0000313" key="5">
    <source>
        <dbReference type="EMBL" id="ETO19354.1"/>
    </source>
</evidence>
<protein>
    <recommendedName>
        <fullName evidence="4">Peptidase C1A papain C-terminal domain-containing protein</fullName>
    </recommendedName>
</protein>
<organism evidence="5 6">
    <name type="scientific">Reticulomyxa filosa</name>
    <dbReference type="NCBI Taxonomy" id="46433"/>
    <lineage>
        <taxon>Eukaryota</taxon>
        <taxon>Sar</taxon>
        <taxon>Rhizaria</taxon>
        <taxon>Retaria</taxon>
        <taxon>Foraminifera</taxon>
        <taxon>Monothalamids</taxon>
        <taxon>Reticulomyxidae</taxon>
        <taxon>Reticulomyxa</taxon>
    </lineage>
</organism>
<dbReference type="SMART" id="SM00645">
    <property type="entry name" value="Pept_C1"/>
    <property type="match status" value="1"/>
</dbReference>
<dbReference type="InterPro" id="IPR000668">
    <property type="entry name" value="Peptidase_C1A_C"/>
</dbReference>
<keyword evidence="6" id="KW-1185">Reference proteome</keyword>
<keyword evidence="2" id="KW-0865">Zymogen</keyword>
<evidence type="ECO:0000313" key="6">
    <source>
        <dbReference type="Proteomes" id="UP000023152"/>
    </source>
</evidence>
<keyword evidence="3" id="KW-1015">Disulfide bond</keyword>
<proteinExistence type="inferred from homology"/>
<comment type="caution">
    <text evidence="5">The sequence shown here is derived from an EMBL/GenBank/DDBJ whole genome shotgun (WGS) entry which is preliminary data.</text>
</comment>
<dbReference type="FunFam" id="3.90.70.10:FF:000332">
    <property type="entry name" value="Cathepsin L1"/>
    <property type="match status" value="1"/>
</dbReference>
<feature type="domain" description="Peptidase C1A papain C-terminal" evidence="4">
    <location>
        <begin position="24"/>
        <end position="237"/>
    </location>
</feature>
<dbReference type="AlphaFoldDB" id="X6N0U6"/>
<dbReference type="PRINTS" id="PR00705">
    <property type="entry name" value="PAPAIN"/>
</dbReference>
<dbReference type="InterPro" id="IPR038765">
    <property type="entry name" value="Papain-like_cys_pep_sf"/>
</dbReference>
<dbReference type="GO" id="GO:0008234">
    <property type="term" value="F:cysteine-type peptidase activity"/>
    <property type="evidence" value="ECO:0007669"/>
    <property type="project" value="InterPro"/>
</dbReference>
<reference evidence="5 6" key="1">
    <citation type="journal article" date="2013" name="Curr. Biol.">
        <title>The Genome of the Foraminiferan Reticulomyxa filosa.</title>
        <authorList>
            <person name="Glockner G."/>
            <person name="Hulsmann N."/>
            <person name="Schleicher M."/>
            <person name="Noegel A.A."/>
            <person name="Eichinger L."/>
            <person name="Gallinger C."/>
            <person name="Pawlowski J."/>
            <person name="Sierra R."/>
            <person name="Euteneuer U."/>
            <person name="Pillet L."/>
            <person name="Moustafa A."/>
            <person name="Platzer M."/>
            <person name="Groth M."/>
            <person name="Szafranski K."/>
            <person name="Schliwa M."/>
        </authorList>
    </citation>
    <scope>NUCLEOTIDE SEQUENCE [LARGE SCALE GENOMIC DNA]</scope>
</reference>
<dbReference type="PANTHER" id="PTHR12411">
    <property type="entry name" value="CYSTEINE PROTEASE FAMILY C1-RELATED"/>
    <property type="match status" value="1"/>
</dbReference>
<dbReference type="Gene3D" id="3.90.70.10">
    <property type="entry name" value="Cysteine proteinases"/>
    <property type="match status" value="1"/>
</dbReference>
<dbReference type="InterPro" id="IPR000169">
    <property type="entry name" value="Pept_cys_AS"/>
</dbReference>
<dbReference type="InterPro" id="IPR039417">
    <property type="entry name" value="Peptidase_C1A_papain-like"/>
</dbReference>
<sequence>MNKLRLMFLPGLQKAKNRTFFFDLIYTLDKSQKNTNQGDCGSCWAFSTTGSLECDYAIKTGSLVSLSEQQLVDCSSSYGNNGCNGGWYYYGWEYAKSDKGLCTEASYPYTGVGGTCKSSSCGTKYDSPAGYTKVTADDPTALETAAAAGCVSVAIEADQFAFQYYSSGVLTGTCGTTIDHAVLVVGYGTESGQDYWKVKNSWGTSWGEQGYVLICRNCNANGAEGECGINMYPAYPTF</sequence>
<dbReference type="EMBL" id="ASPP01013750">
    <property type="protein sequence ID" value="ETO19354.1"/>
    <property type="molecule type" value="Genomic_DNA"/>
</dbReference>
<dbReference type="OrthoDB" id="10253408at2759"/>
<evidence type="ECO:0000259" key="4">
    <source>
        <dbReference type="SMART" id="SM00645"/>
    </source>
</evidence>
<dbReference type="InterPro" id="IPR013128">
    <property type="entry name" value="Peptidase_C1A"/>
</dbReference>
<dbReference type="SUPFAM" id="SSF54001">
    <property type="entry name" value="Cysteine proteinases"/>
    <property type="match status" value="1"/>
</dbReference>
<dbReference type="CDD" id="cd02248">
    <property type="entry name" value="Peptidase_C1A"/>
    <property type="match status" value="1"/>
</dbReference>
<gene>
    <name evidence="5" type="ORF">RFI_17876</name>
</gene>
<accession>X6N0U6</accession>
<dbReference type="PROSITE" id="PS00639">
    <property type="entry name" value="THIOL_PROTEASE_HIS"/>
    <property type="match status" value="1"/>
</dbReference>
<dbReference type="PROSITE" id="PS00139">
    <property type="entry name" value="THIOL_PROTEASE_CYS"/>
    <property type="match status" value="1"/>
</dbReference>